<gene>
    <name evidence="13" type="ORF">RB2654_04144</name>
</gene>
<dbReference type="EMBL" id="AAMT01000014">
    <property type="protein sequence ID" value="EAQ11590.1"/>
    <property type="molecule type" value="Genomic_DNA"/>
</dbReference>
<dbReference type="eggNOG" id="COG0750">
    <property type="taxonomic scope" value="Bacteria"/>
</dbReference>
<keyword evidence="11" id="KW-0479">Metal-binding</keyword>
<evidence type="ECO:0000256" key="5">
    <source>
        <dbReference type="ARBA" id="ARBA00022692"/>
    </source>
</evidence>
<dbReference type="PANTHER" id="PTHR42837">
    <property type="entry name" value="REGULATOR OF SIGMA-E PROTEASE RSEP"/>
    <property type="match status" value="1"/>
</dbReference>
<comment type="similarity">
    <text evidence="3 11">Belongs to the peptidase M50B family.</text>
</comment>
<evidence type="ECO:0000256" key="3">
    <source>
        <dbReference type="ARBA" id="ARBA00007931"/>
    </source>
</evidence>
<protein>
    <recommendedName>
        <fullName evidence="11">Zinc metalloprotease</fullName>
        <ecNumber evidence="11">3.4.24.-</ecNumber>
    </recommendedName>
</protein>
<keyword evidence="4 13" id="KW-0645">Protease</keyword>
<keyword evidence="10 11" id="KW-0472">Membrane</keyword>
<dbReference type="HOGENOM" id="CLU_025778_1_0_5"/>
<evidence type="ECO:0000256" key="7">
    <source>
        <dbReference type="ARBA" id="ARBA00022833"/>
    </source>
</evidence>
<keyword evidence="6 11" id="KW-0378">Hydrolase</keyword>
<evidence type="ECO:0000256" key="11">
    <source>
        <dbReference type="RuleBase" id="RU362031"/>
    </source>
</evidence>
<evidence type="ECO:0000256" key="6">
    <source>
        <dbReference type="ARBA" id="ARBA00022801"/>
    </source>
</evidence>
<dbReference type="CDD" id="cd06163">
    <property type="entry name" value="S2P-M50_PDZ_RseP-like"/>
    <property type="match status" value="1"/>
</dbReference>
<dbReference type="OrthoDB" id="9782003at2"/>
<dbReference type="STRING" id="314271.RB2654_04144"/>
<dbReference type="InterPro" id="IPR004387">
    <property type="entry name" value="Pept_M50_Zn"/>
</dbReference>
<keyword evidence="8 11" id="KW-1133">Transmembrane helix</keyword>
<dbReference type="SMART" id="SM00228">
    <property type="entry name" value="PDZ"/>
    <property type="match status" value="1"/>
</dbReference>
<evidence type="ECO:0000256" key="9">
    <source>
        <dbReference type="ARBA" id="ARBA00023049"/>
    </source>
</evidence>
<feature type="transmembrane region" description="Helical" evidence="11">
    <location>
        <begin position="114"/>
        <end position="141"/>
    </location>
</feature>
<feature type="transmembrane region" description="Helical" evidence="11">
    <location>
        <begin position="6"/>
        <end position="30"/>
    </location>
</feature>
<dbReference type="InterPro" id="IPR001478">
    <property type="entry name" value="PDZ"/>
</dbReference>
<evidence type="ECO:0000256" key="8">
    <source>
        <dbReference type="ARBA" id="ARBA00022989"/>
    </source>
</evidence>
<evidence type="ECO:0000259" key="12">
    <source>
        <dbReference type="PROSITE" id="PS50106"/>
    </source>
</evidence>
<dbReference type="Pfam" id="PF02163">
    <property type="entry name" value="Peptidase_M50"/>
    <property type="match status" value="1"/>
</dbReference>
<evidence type="ECO:0000256" key="4">
    <source>
        <dbReference type="ARBA" id="ARBA00022670"/>
    </source>
</evidence>
<comment type="caution">
    <text evidence="13">The sequence shown here is derived from an EMBL/GenBank/DDBJ whole genome shotgun (WGS) entry which is preliminary data.</text>
</comment>
<dbReference type="GO" id="GO:0004222">
    <property type="term" value="F:metalloendopeptidase activity"/>
    <property type="evidence" value="ECO:0007669"/>
    <property type="project" value="InterPro"/>
</dbReference>
<dbReference type="PANTHER" id="PTHR42837:SF2">
    <property type="entry name" value="MEMBRANE METALLOPROTEASE ARASP2, CHLOROPLASTIC-RELATED"/>
    <property type="match status" value="1"/>
</dbReference>
<evidence type="ECO:0000313" key="14">
    <source>
        <dbReference type="Proteomes" id="UP000002931"/>
    </source>
</evidence>
<dbReference type="InterPro" id="IPR008915">
    <property type="entry name" value="Peptidase_M50"/>
</dbReference>
<dbReference type="InterPro" id="IPR036034">
    <property type="entry name" value="PDZ_sf"/>
</dbReference>
<name>A3VJL3_9RHOB</name>
<dbReference type="PROSITE" id="PS50106">
    <property type="entry name" value="PDZ"/>
    <property type="match status" value="1"/>
</dbReference>
<dbReference type="RefSeq" id="WP_008328934.1">
    <property type="nucleotide sequence ID" value="NZ_CH902578.1"/>
</dbReference>
<organism evidence="13 14">
    <name type="scientific">Maritimibacter alkaliphilus HTCC2654</name>
    <dbReference type="NCBI Taxonomy" id="314271"/>
    <lineage>
        <taxon>Bacteria</taxon>
        <taxon>Pseudomonadati</taxon>
        <taxon>Pseudomonadota</taxon>
        <taxon>Alphaproteobacteria</taxon>
        <taxon>Rhodobacterales</taxon>
        <taxon>Roseobacteraceae</taxon>
        <taxon>Maritimibacter</taxon>
    </lineage>
</organism>
<feature type="domain" description="PDZ" evidence="12">
    <location>
        <begin position="219"/>
        <end position="249"/>
    </location>
</feature>
<dbReference type="EC" id="3.4.24.-" evidence="11"/>
<keyword evidence="5 11" id="KW-0812">Transmembrane</keyword>
<comment type="subcellular location">
    <subcellularLocation>
        <location evidence="2">Membrane</location>
        <topology evidence="2">Multi-pass membrane protein</topology>
    </subcellularLocation>
</comment>
<proteinExistence type="inferred from homology"/>
<evidence type="ECO:0000256" key="10">
    <source>
        <dbReference type="ARBA" id="ARBA00023136"/>
    </source>
</evidence>
<keyword evidence="7 11" id="KW-0862">Zinc</keyword>
<accession>A3VJL3</accession>
<dbReference type="Proteomes" id="UP000002931">
    <property type="component" value="Unassembled WGS sequence"/>
</dbReference>
<dbReference type="Gene3D" id="2.30.42.10">
    <property type="match status" value="2"/>
</dbReference>
<reference evidence="13 14" key="1">
    <citation type="journal article" date="2010" name="J. Bacteriol.">
        <title>Genome sequences of Pelagibaca bermudensis HTCC2601T and Maritimibacter alkaliphilus HTCC2654T, the type strains of two marine Roseobacter genera.</title>
        <authorList>
            <person name="Thrash J.C."/>
            <person name="Cho J.C."/>
            <person name="Ferriera S."/>
            <person name="Johnson J."/>
            <person name="Vergin K.L."/>
            <person name="Giovannoni S.J."/>
        </authorList>
    </citation>
    <scope>NUCLEOTIDE SEQUENCE [LARGE SCALE GENOMIC DNA]</scope>
    <source>
        <strain evidence="13 14">HTCC2654</strain>
    </source>
</reference>
<feature type="transmembrane region" description="Helical" evidence="11">
    <location>
        <begin position="373"/>
        <end position="391"/>
    </location>
</feature>
<dbReference type="CDD" id="cd23081">
    <property type="entry name" value="cpPDZ_EcRseP-like"/>
    <property type="match status" value="1"/>
</dbReference>
<dbReference type="GO" id="GO:0006508">
    <property type="term" value="P:proteolysis"/>
    <property type="evidence" value="ECO:0007669"/>
    <property type="project" value="UniProtKB-KW"/>
</dbReference>
<dbReference type="NCBIfam" id="TIGR00054">
    <property type="entry name" value="RIP metalloprotease RseP"/>
    <property type="match status" value="1"/>
</dbReference>
<evidence type="ECO:0000313" key="13">
    <source>
        <dbReference type="EMBL" id="EAQ11590.1"/>
    </source>
</evidence>
<dbReference type="AlphaFoldDB" id="A3VJL3"/>
<evidence type="ECO:0000256" key="1">
    <source>
        <dbReference type="ARBA" id="ARBA00001947"/>
    </source>
</evidence>
<dbReference type="Pfam" id="PF17820">
    <property type="entry name" value="PDZ_6"/>
    <property type="match status" value="1"/>
</dbReference>
<keyword evidence="14" id="KW-1185">Reference proteome</keyword>
<keyword evidence="9 11" id="KW-0482">Metalloprotease</keyword>
<evidence type="ECO:0000256" key="2">
    <source>
        <dbReference type="ARBA" id="ARBA00004141"/>
    </source>
</evidence>
<dbReference type="InterPro" id="IPR041489">
    <property type="entry name" value="PDZ_6"/>
</dbReference>
<dbReference type="GO" id="GO:0046872">
    <property type="term" value="F:metal ion binding"/>
    <property type="evidence" value="ECO:0007669"/>
    <property type="project" value="UniProtKB-KW"/>
</dbReference>
<feature type="transmembrane region" description="Helical" evidence="11">
    <location>
        <begin position="421"/>
        <end position="439"/>
    </location>
</feature>
<sequence length="445" mass="46468">MDLTALIPSFGNLAFTLIAFIIALTIIVAIHEYGHYIIGRLSGIKADVFSIGIGPVLAKKTDKHGTQWQIAAFPVGGYVKFRGDANAASAGVDEGAMAGLSDEERRHTMHGAPLWARAATVAAGPIFNFVLSALIFFAMAFHTGIATDPLTVEEVAPVSGLEALEPGDQILSIAGEETPSLDEFDGFVSRLPNESPVEYVVLRGGQEVTVEALHPFPPYVSSVTPQSAASDAGIREGDLILTVDGEPVSTFGDLRAIVGEGDGAALTLGIERDGEAISVDLTPRRVDLPLPEGGFETRWLIGIAGGLVFEPETRAPSFGEAVSTGVGQVGYIISSSLSGLWHMITGAISSCNLRGPIGIAETSGAAASQGLDSFIWFIAVLSTAVGLLNLFPIPVLDGGHLVFHAYEAVAGKPPSDRAMRVLLAVGLALILSIMVLGVTNDLFCP</sequence>
<dbReference type="SUPFAM" id="SSF50156">
    <property type="entry name" value="PDZ domain-like"/>
    <property type="match status" value="2"/>
</dbReference>
<dbReference type="GO" id="GO:0016020">
    <property type="term" value="C:membrane"/>
    <property type="evidence" value="ECO:0007669"/>
    <property type="project" value="UniProtKB-SubCell"/>
</dbReference>
<comment type="cofactor">
    <cofactor evidence="1 11">
        <name>Zn(2+)</name>
        <dbReference type="ChEBI" id="CHEBI:29105"/>
    </cofactor>
</comment>